<dbReference type="PANTHER" id="PTHR12093:SF10">
    <property type="entry name" value="MEMBRANE-ASSOCIATED PROTEIN HEM"/>
    <property type="match status" value="1"/>
</dbReference>
<reference evidence="4" key="1">
    <citation type="submission" date="2024-07" db="EMBL/GenBank/DDBJ databases">
        <title>Two chromosome-level genome assemblies of Korean endemic species Abeliophyllum distichum and Forsythia ovata (Oleaceae).</title>
        <authorList>
            <person name="Jang H."/>
        </authorList>
    </citation>
    <scope>NUCLEOTIDE SEQUENCE [LARGE SCALE GENOMIC DNA]</scope>
</reference>
<evidence type="ECO:0000256" key="1">
    <source>
        <dbReference type="ARBA" id="ARBA00037947"/>
    </source>
</evidence>
<evidence type="ECO:0000313" key="4">
    <source>
        <dbReference type="Proteomes" id="UP001604336"/>
    </source>
</evidence>
<organism evidence="3 4">
    <name type="scientific">Abeliophyllum distichum</name>
    <dbReference type="NCBI Taxonomy" id="126358"/>
    <lineage>
        <taxon>Eukaryota</taxon>
        <taxon>Viridiplantae</taxon>
        <taxon>Streptophyta</taxon>
        <taxon>Embryophyta</taxon>
        <taxon>Tracheophyta</taxon>
        <taxon>Spermatophyta</taxon>
        <taxon>Magnoliopsida</taxon>
        <taxon>eudicotyledons</taxon>
        <taxon>Gunneridae</taxon>
        <taxon>Pentapetalae</taxon>
        <taxon>asterids</taxon>
        <taxon>lamiids</taxon>
        <taxon>Lamiales</taxon>
        <taxon>Oleaceae</taxon>
        <taxon>Forsythieae</taxon>
        <taxon>Abeliophyllum</taxon>
    </lineage>
</organism>
<dbReference type="InterPro" id="IPR019137">
    <property type="entry name" value="Nck-associated_protein-1"/>
</dbReference>
<name>A0ABD1UJ53_9LAMI</name>
<feature type="compositionally biased region" description="Polar residues" evidence="2">
    <location>
        <begin position="1295"/>
        <end position="1329"/>
    </location>
</feature>
<dbReference type="Proteomes" id="UP001604336">
    <property type="component" value="Unassembled WGS sequence"/>
</dbReference>
<accession>A0ABD1UJ53</accession>
<evidence type="ECO:0000313" key="3">
    <source>
        <dbReference type="EMBL" id="KAL2524753.1"/>
    </source>
</evidence>
<feature type="region of interest" description="Disordered" evidence="2">
    <location>
        <begin position="1283"/>
        <end position="1342"/>
    </location>
</feature>
<evidence type="ECO:0000256" key="2">
    <source>
        <dbReference type="SAM" id="MobiDB-lite"/>
    </source>
</evidence>
<dbReference type="PANTHER" id="PTHR12093">
    <property type="entry name" value="NCK-ASSOCIATED PROTEIN 1"/>
    <property type="match status" value="1"/>
</dbReference>
<protein>
    <submittedName>
        <fullName evidence="3">Protein NAP1</fullName>
    </submittedName>
</protein>
<comment type="caution">
    <text evidence="3">The sequence shown here is derived from an EMBL/GenBank/DDBJ whole genome shotgun (WGS) entry which is preliminary data.</text>
</comment>
<comment type="similarity">
    <text evidence="1">Belongs to the HEM-1/HEM-2 family.</text>
</comment>
<dbReference type="Pfam" id="PF09735">
    <property type="entry name" value="Nckap1"/>
    <property type="match status" value="1"/>
</dbReference>
<keyword evidence="4" id="KW-1185">Reference proteome</keyword>
<gene>
    <name evidence="3" type="ORF">Adt_09807</name>
</gene>
<dbReference type="EMBL" id="JBFOLK010000003">
    <property type="protein sequence ID" value="KAL2524753.1"/>
    <property type="molecule type" value="Genomic_DNA"/>
</dbReference>
<sequence>MAKSRTHFAAQDVLSSSPTAVRSKEWEGPTRWNEYLGPETAPRKNGGAEGAISQSSSGMSQKGLNMQWVYQLTQVAEGLMVKMYRLNQILDYPDLVSHIYSEAFWKSGVFPNHPKICILLAKKFPEHHSKLQLERVDKFALDSMTDSAEVHLQSLEPWIQLLLDLMAFREQALRLILDLSSTVITLLPHQNSLILHAFMDLFCSFVRVNLFSEKVPRKMMLQAYNLLHAMTRNDRDCDFYHRLIQFVDSYDPPLKGLQEDLNFVSPRIGEVLEAVGPVVFLSTDTRKLRNEGFLSPFHPRYPDILTNSAHPMRAQDLANVTCYREWVLFGYLVCPDELLRVTSIDIALVVLKENLVLTLFRDEYILLHEDYQLYVLPRILESKKMAKYGRTKQKEADLEYSVAKQVERMISEVHEQALLSCDAIHCERRILLKQEIGRMVLFFTDQPSLLAPNIQMVFSALALAQSEVLWYFQHVGIASSKSKAARIIPVEIDPNDPTIGFLLDGMDRLCCLVRKYIAAIRGYALSYLSSCGGRIRFLLGTPGMVALDLDATLKGIFQRIVQHLENIPKPQGENISVITCDLSELRKDWLSVLMIVTSSRSSINIRHLEKATVSTGKEGLLSEGNAAYNWSRCVDELETQLSKYGSLKKLYFYHQHLTTVFRNTMFGPEGRPQHCCAWLGVASSFPECASSIVPEEVTKIGRDAVLYVESLVESIMGGLEGLINILDSEGGFGSLEMQLLPEQAANLMNLTSRISVPSAKSPKVAYGFQLPGYESYPENDNSIKMLEAAMQRLTNLCSIMNDMEPICVLNHVFVLREYMRDCILGNFKRRLLTVLKTDNDLQRPSVLESLIRRHTAIVHLAEQHISMDLTQGIREILLTETFCGPVSSLHLFEKQAEQHTGSATEAVCNWYVENIIKDVSGAGILFAPLHRCFKSTRPVGGYFAQSVTDLRELKAFVRIFGTYGVDRLDRMMKEHTAALLNCIDTSLRANRENLEAVAGSMHSGDRIETEAIIKQIVDMDTMVGFCIQAGQAIAFDSLLAEAASSVLEEGAPLVHSLLAGVAKHLPNDIPEKKEIRRMRRVANSVNVVGDHDSEWVRSILEEVGGASDGSWNLLPYLFTTFMTSTIWNTTAFNVDTGGLSNNIHCLARCICSVIAGSGFVRLEREYQQKQSLSNGHVTETFDAETQNRLSAETSIKSTMQLFIKFSAGIILESWNESNRSHLVAKLIFLDQLCEISPYLPRSSLESHVPYAILRSVYSQYYSKSLTPLALLSLSPRHSPAMSLAHASPALKQPHGDSTPQSSVNDSGYFKASSTHGQDQYDTENGSIRSTDIKHRNVRRSGPLDYSLSRKTKFVEGSTSSSTGPSPLPRFAVSSYVSWILNKENDFLLLVSARSPAQWAGDWKCSKRRMIQWAGDLD</sequence>
<feature type="region of interest" description="Disordered" evidence="2">
    <location>
        <begin position="1"/>
        <end position="58"/>
    </location>
</feature>
<proteinExistence type="inferred from homology"/>